<organism evidence="3">
    <name type="scientific">Psilocybe cubensis</name>
    <name type="common">Psychedelic mushroom</name>
    <name type="synonym">Stropharia cubensis</name>
    <dbReference type="NCBI Taxonomy" id="181762"/>
    <lineage>
        <taxon>Eukaryota</taxon>
        <taxon>Fungi</taxon>
        <taxon>Dikarya</taxon>
        <taxon>Basidiomycota</taxon>
        <taxon>Agaricomycotina</taxon>
        <taxon>Agaricomycetes</taxon>
        <taxon>Agaricomycetidae</taxon>
        <taxon>Agaricales</taxon>
        <taxon>Agaricineae</taxon>
        <taxon>Strophariaceae</taxon>
        <taxon>Psilocybe</taxon>
    </lineage>
</organism>
<dbReference type="InterPro" id="IPR027948">
    <property type="entry name" value="DUF4436"/>
</dbReference>
<keyword evidence="2" id="KW-1133">Transmembrane helix</keyword>
<protein>
    <submittedName>
        <fullName evidence="3">Uncharacterized protein</fullName>
    </submittedName>
</protein>
<feature type="transmembrane region" description="Helical" evidence="2">
    <location>
        <begin position="357"/>
        <end position="380"/>
    </location>
</feature>
<keyword evidence="2" id="KW-0472">Membrane</keyword>
<feature type="transmembrane region" description="Helical" evidence="2">
    <location>
        <begin position="74"/>
        <end position="97"/>
    </location>
</feature>
<evidence type="ECO:0000313" key="3">
    <source>
        <dbReference type="EMBL" id="KAG5166233.1"/>
    </source>
</evidence>
<name>A0A8H8CI09_PSICU</name>
<reference evidence="3" key="1">
    <citation type="submission" date="2021-02" db="EMBL/GenBank/DDBJ databases">
        <title>Psilocybe cubensis genome.</title>
        <authorList>
            <person name="Mckernan K.J."/>
            <person name="Crawford S."/>
            <person name="Trippe A."/>
            <person name="Kane L.T."/>
            <person name="Mclaughlin S."/>
        </authorList>
    </citation>
    <scope>NUCLEOTIDE SEQUENCE [LARGE SCALE GENOMIC DNA]</scope>
    <source>
        <strain evidence="3">MGC-MH-2018</strain>
    </source>
</reference>
<accession>A0A8H8CI09</accession>
<keyword evidence="2" id="KW-0812">Transmembrane</keyword>
<feature type="transmembrane region" description="Helical" evidence="2">
    <location>
        <begin position="326"/>
        <end position="345"/>
    </location>
</feature>
<evidence type="ECO:0000256" key="2">
    <source>
        <dbReference type="SAM" id="Phobius"/>
    </source>
</evidence>
<feature type="region of interest" description="Disordered" evidence="1">
    <location>
        <begin position="1"/>
        <end position="20"/>
    </location>
</feature>
<dbReference type="EMBL" id="JAFIQS010000008">
    <property type="protein sequence ID" value="KAG5166233.1"/>
    <property type="molecule type" value="Genomic_DNA"/>
</dbReference>
<feature type="transmembrane region" description="Helical" evidence="2">
    <location>
        <begin position="289"/>
        <end position="319"/>
    </location>
</feature>
<sequence length="416" mass="45427">MDITTPEMRRRPDTSLSTETQIKVEPSRYSNVAQLPVTTLPGRPVSPTQTGPHEEGSTKEAYSANMHQRRLIKYWILSSIAFCIIMPLLSILLGFFLHTKGLSYTSPAGSFGGRNLSISAYLISADPTSSVITFDWGVDTDTCILESKTVGECTDVNIFFDNNLLDNSDDNNNGVPSTDVPSTPLFRFNATAFSSDFRANTPTFRTNIRLFQKGTPRRLSLVNYPFDTYAATVFMYAQDSNNKPVNLHLDIVGGTAVGFSVSLLTSNQPNSGLESEVINTVINVQRGSLIIAFCVIITIAIWIITLALFLLSFTAVVFGFRQRTEVLIIPVATVFAFTQLRGSMPGAPPGFGDVLDFVGLLPCLGILSFSCALTLGALLITDPTEKEVLTWDMVKRSTAEILPALGIKRRLASQLA</sequence>
<evidence type="ECO:0000256" key="1">
    <source>
        <dbReference type="SAM" id="MobiDB-lite"/>
    </source>
</evidence>
<feature type="region of interest" description="Disordered" evidence="1">
    <location>
        <begin position="37"/>
        <end position="61"/>
    </location>
</feature>
<comment type="caution">
    <text evidence="3">The sequence shown here is derived from an EMBL/GenBank/DDBJ whole genome shotgun (WGS) entry which is preliminary data.</text>
</comment>
<dbReference type="AlphaFoldDB" id="A0A8H8CI09"/>
<dbReference type="Pfam" id="PF14494">
    <property type="entry name" value="DUF4436"/>
    <property type="match status" value="1"/>
</dbReference>
<proteinExistence type="predicted"/>
<gene>
    <name evidence="3" type="ORF">JR316_008315</name>
</gene>